<evidence type="ECO:0000313" key="2">
    <source>
        <dbReference type="Proteomes" id="UP000747542"/>
    </source>
</evidence>
<reference evidence="1" key="1">
    <citation type="journal article" date="2021" name="Sci. Adv.">
        <title>The American lobster genome reveals insights on longevity, neural, and immune adaptations.</title>
        <authorList>
            <person name="Polinski J.M."/>
            <person name="Zimin A.V."/>
            <person name="Clark K.F."/>
            <person name="Kohn A.B."/>
            <person name="Sadowski N."/>
            <person name="Timp W."/>
            <person name="Ptitsyn A."/>
            <person name="Khanna P."/>
            <person name="Romanova D.Y."/>
            <person name="Williams P."/>
            <person name="Greenwood S.J."/>
            <person name="Moroz L.L."/>
            <person name="Walt D.R."/>
            <person name="Bodnar A.G."/>
        </authorList>
    </citation>
    <scope>NUCLEOTIDE SEQUENCE</scope>
    <source>
        <strain evidence="1">GMGI-L3</strain>
    </source>
</reference>
<name>A0A8J5N964_HOMAM</name>
<evidence type="ECO:0000313" key="1">
    <source>
        <dbReference type="EMBL" id="KAG7175377.1"/>
    </source>
</evidence>
<accession>A0A8J5N964</accession>
<dbReference type="Proteomes" id="UP000747542">
    <property type="component" value="Unassembled WGS sequence"/>
</dbReference>
<comment type="caution">
    <text evidence="1">The sequence shown here is derived from an EMBL/GenBank/DDBJ whole genome shotgun (WGS) entry which is preliminary data.</text>
</comment>
<sequence>MGEDGSAYTATHGVNGASDALQRQAFTLKLFKIDKMLMSWGSIPKRPTTKDPLLYGPPLPGFAW</sequence>
<keyword evidence="2" id="KW-1185">Reference proteome</keyword>
<organism evidence="1 2">
    <name type="scientific">Homarus americanus</name>
    <name type="common">American lobster</name>
    <dbReference type="NCBI Taxonomy" id="6706"/>
    <lineage>
        <taxon>Eukaryota</taxon>
        <taxon>Metazoa</taxon>
        <taxon>Ecdysozoa</taxon>
        <taxon>Arthropoda</taxon>
        <taxon>Crustacea</taxon>
        <taxon>Multicrustacea</taxon>
        <taxon>Malacostraca</taxon>
        <taxon>Eumalacostraca</taxon>
        <taxon>Eucarida</taxon>
        <taxon>Decapoda</taxon>
        <taxon>Pleocyemata</taxon>
        <taxon>Astacidea</taxon>
        <taxon>Nephropoidea</taxon>
        <taxon>Nephropidae</taxon>
        <taxon>Homarus</taxon>
    </lineage>
</organism>
<gene>
    <name evidence="1" type="ORF">Hamer_G001450</name>
</gene>
<protein>
    <submittedName>
        <fullName evidence="1">Uncharacterized protein</fullName>
    </submittedName>
</protein>
<dbReference type="AlphaFoldDB" id="A0A8J5N964"/>
<proteinExistence type="predicted"/>
<dbReference type="EMBL" id="JAHLQT010006108">
    <property type="protein sequence ID" value="KAG7175377.1"/>
    <property type="molecule type" value="Genomic_DNA"/>
</dbReference>